<dbReference type="SUPFAM" id="SSF143011">
    <property type="entry name" value="RelE-like"/>
    <property type="match status" value="1"/>
</dbReference>
<proteinExistence type="inferred from homology"/>
<dbReference type="Pfam" id="PF06769">
    <property type="entry name" value="YoeB_toxin"/>
    <property type="match status" value="1"/>
</dbReference>
<dbReference type="RefSeq" id="WP_120039636.1">
    <property type="nucleotide sequence ID" value="NZ_QZFU01000016.1"/>
</dbReference>
<keyword evidence="4" id="KW-0255">Endonuclease</keyword>
<dbReference type="GO" id="GO:0016787">
    <property type="term" value="F:hydrolase activity"/>
    <property type="evidence" value="ECO:0007669"/>
    <property type="project" value="UniProtKB-KW"/>
</dbReference>
<dbReference type="PANTHER" id="PTHR38039:SF1">
    <property type="entry name" value="TOXIN YOEB"/>
    <property type="match status" value="1"/>
</dbReference>
<keyword evidence="9" id="KW-1185">Reference proteome</keyword>
<dbReference type="NCBIfam" id="TIGR02116">
    <property type="entry name" value="toxin_Txe_YoeB"/>
    <property type="match status" value="1"/>
</dbReference>
<evidence type="ECO:0000256" key="6">
    <source>
        <dbReference type="ARBA" id="ARBA00030388"/>
    </source>
</evidence>
<evidence type="ECO:0000256" key="5">
    <source>
        <dbReference type="ARBA" id="ARBA00022801"/>
    </source>
</evidence>
<evidence type="ECO:0000313" key="9">
    <source>
        <dbReference type="Proteomes" id="UP000266677"/>
    </source>
</evidence>
<comment type="caution">
    <text evidence="8">The sequence shown here is derived from an EMBL/GenBank/DDBJ whole genome shotgun (WGS) entry which is preliminary data.</text>
</comment>
<keyword evidence="5" id="KW-0378">Hydrolase</keyword>
<dbReference type="InterPro" id="IPR035093">
    <property type="entry name" value="RelE/ParE_toxin_dom_sf"/>
</dbReference>
<accession>A0A3A4KJA1</accession>
<reference evidence="8 9" key="1">
    <citation type="submission" date="2018-09" db="EMBL/GenBank/DDBJ databases">
        <title>YIM PH21274 draft genome.</title>
        <authorList>
            <person name="Miao C."/>
        </authorList>
    </citation>
    <scope>NUCLEOTIDE SEQUENCE [LARGE SCALE GENOMIC DNA]</scope>
    <source>
        <strain evidence="8 9">YIM PH 21724</strain>
    </source>
</reference>
<evidence type="ECO:0000256" key="2">
    <source>
        <dbReference type="ARBA" id="ARBA00022649"/>
    </source>
</evidence>
<evidence type="ECO:0000256" key="4">
    <source>
        <dbReference type="ARBA" id="ARBA00022759"/>
    </source>
</evidence>
<organism evidence="8 9">
    <name type="scientific">Nocardia panacis</name>
    <dbReference type="NCBI Taxonomy" id="2340916"/>
    <lineage>
        <taxon>Bacteria</taxon>
        <taxon>Bacillati</taxon>
        <taxon>Actinomycetota</taxon>
        <taxon>Actinomycetes</taxon>
        <taxon>Mycobacteriales</taxon>
        <taxon>Nocardiaceae</taxon>
        <taxon>Nocardia</taxon>
    </lineage>
</organism>
<dbReference type="InterPro" id="IPR009614">
    <property type="entry name" value="YoeB_toxin"/>
</dbReference>
<comment type="similarity">
    <text evidence="1">Belongs to the YoeB family.</text>
</comment>
<dbReference type="GO" id="GO:0006401">
    <property type="term" value="P:RNA catabolic process"/>
    <property type="evidence" value="ECO:0007669"/>
    <property type="project" value="InterPro"/>
</dbReference>
<evidence type="ECO:0000256" key="7">
    <source>
        <dbReference type="ARBA" id="ARBA00050056"/>
    </source>
</evidence>
<sequence length="89" mass="10246">MPDRKLAFTAQGWKSYRESLSIDRAVLKGANKMIDAALRDPFEGIGKPEPLRHHLAGHWSRRITQEHRLVYYVTDTEIVVVQVGSHYDD</sequence>
<evidence type="ECO:0000313" key="8">
    <source>
        <dbReference type="EMBL" id="RJO76714.1"/>
    </source>
</evidence>
<gene>
    <name evidence="8" type="ORF">D5S18_10645</name>
</gene>
<name>A0A3A4KJA1_9NOCA</name>
<evidence type="ECO:0000256" key="3">
    <source>
        <dbReference type="ARBA" id="ARBA00022722"/>
    </source>
</evidence>
<dbReference type="Gene3D" id="3.30.2310.20">
    <property type="entry name" value="RelE-like"/>
    <property type="match status" value="1"/>
</dbReference>
<dbReference type="OrthoDB" id="9801102at2"/>
<keyword evidence="2" id="KW-1277">Toxin-antitoxin system</keyword>
<dbReference type="AlphaFoldDB" id="A0A3A4KJA1"/>
<protein>
    <recommendedName>
        <fullName evidence="7">Endoribonuclease YoeB</fullName>
    </recommendedName>
    <alternativeName>
        <fullName evidence="6">Putative mRNA interferase YoeB</fullName>
    </alternativeName>
</protein>
<dbReference type="EMBL" id="QZFU01000016">
    <property type="protein sequence ID" value="RJO76714.1"/>
    <property type="molecule type" value="Genomic_DNA"/>
</dbReference>
<evidence type="ECO:0000256" key="1">
    <source>
        <dbReference type="ARBA" id="ARBA00008172"/>
    </source>
</evidence>
<keyword evidence="3" id="KW-0540">Nuclease</keyword>
<dbReference type="Proteomes" id="UP000266677">
    <property type="component" value="Unassembled WGS sequence"/>
</dbReference>
<dbReference type="PANTHER" id="PTHR38039">
    <property type="entry name" value="TOXIN YOEB"/>
    <property type="match status" value="1"/>
</dbReference>
<dbReference type="GO" id="GO:0004519">
    <property type="term" value="F:endonuclease activity"/>
    <property type="evidence" value="ECO:0007669"/>
    <property type="project" value="UniProtKB-KW"/>
</dbReference>